<dbReference type="HOGENOM" id="CLU_3242674_0_0_1"/>
<dbReference type="STRING" id="6239.C06H5.11.1"/>
<proteinExistence type="predicted"/>
<dbReference type="RefSeq" id="NP_001256759.1">
    <property type="nucleotide sequence ID" value="NM_001269830.1"/>
</dbReference>
<dbReference type="CTD" id="13218024"/>
<evidence type="ECO:0000313" key="3">
    <source>
        <dbReference type="WormBase" id="C06H5.11"/>
    </source>
</evidence>
<keyword evidence="2" id="KW-1185">Reference proteome</keyword>
<evidence type="ECO:0000313" key="2">
    <source>
        <dbReference type="Proteomes" id="UP000001940"/>
    </source>
</evidence>
<dbReference type="GeneID" id="13218024"/>
<dbReference type="EMBL" id="BX284605">
    <property type="protein sequence ID" value="CCC42149.1"/>
    <property type="molecule type" value="Genomic_DNA"/>
</dbReference>
<dbReference type="AlphaFoldDB" id="G1K0Z8"/>
<dbReference type="KEGG" id="cel:CELE_C06H5.11"/>
<organism evidence="1 2">
    <name type="scientific">Caenorhabditis elegans</name>
    <dbReference type="NCBI Taxonomy" id="6239"/>
    <lineage>
        <taxon>Eukaryota</taxon>
        <taxon>Metazoa</taxon>
        <taxon>Ecdysozoa</taxon>
        <taxon>Nematoda</taxon>
        <taxon>Chromadorea</taxon>
        <taxon>Rhabditida</taxon>
        <taxon>Rhabditina</taxon>
        <taxon>Rhabditomorpha</taxon>
        <taxon>Rhabditoidea</taxon>
        <taxon>Rhabditidae</taxon>
        <taxon>Peloderinae</taxon>
        <taxon>Caenorhabditis</taxon>
    </lineage>
</organism>
<reference evidence="1 2" key="1">
    <citation type="journal article" date="1998" name="Science">
        <title>Genome sequence of the nematode C. elegans: a platform for investigating biology.</title>
        <authorList>
            <consortium name="The C. elegans sequencing consortium"/>
            <person name="Sulson J.E."/>
            <person name="Waterston R."/>
        </authorList>
    </citation>
    <scope>NUCLEOTIDE SEQUENCE [LARGE SCALE GENOMIC DNA]</scope>
    <source>
        <strain evidence="1 2">Bristol N2</strain>
    </source>
</reference>
<dbReference type="AGR" id="WB:WBGene00206499"/>
<dbReference type="Bgee" id="WBGene00206499">
    <property type="expression patterns" value="Expressed in larva"/>
</dbReference>
<sequence length="43" mass="4423">MLEPLKTEQVQVDAVLQVVTGLLATVLQLVTSLTSSVGSVPGT</sequence>
<evidence type="ECO:0000313" key="1">
    <source>
        <dbReference type="EMBL" id="CCC42149.1"/>
    </source>
</evidence>
<dbReference type="InParanoid" id="G1K0Z8"/>
<accession>G1K0Z8</accession>
<protein>
    <submittedName>
        <fullName evidence="1">Holin</fullName>
    </submittedName>
</protein>
<name>G1K0Z8_CAEEL</name>
<dbReference type="WormBase" id="C06H5.11">
    <property type="protein sequence ID" value="CE46446"/>
    <property type="gene ID" value="WBGene00206499"/>
</dbReference>
<dbReference type="PaxDb" id="6239-C06H5.11"/>
<dbReference type="Proteomes" id="UP000001940">
    <property type="component" value="Chromosome V"/>
</dbReference>
<gene>
    <name evidence="1 3" type="ORF">C06H5.11</name>
    <name evidence="1" type="ORF">CELE_C06H5.11</name>
</gene>